<dbReference type="GO" id="GO:0004497">
    <property type="term" value="F:monooxygenase activity"/>
    <property type="evidence" value="ECO:0007669"/>
    <property type="project" value="UniProtKB-KW"/>
</dbReference>
<dbReference type="InterPro" id="IPR002401">
    <property type="entry name" value="Cyt_P450_E_grp-I"/>
</dbReference>
<reference evidence="7 8" key="1">
    <citation type="submission" date="2020-06" db="EMBL/GenBank/DDBJ databases">
        <title>Transcriptomic and genomic resources for Thalictrum thalictroides and T. hernandezii: Facilitating candidate gene discovery in an emerging model plant lineage.</title>
        <authorList>
            <person name="Arias T."/>
            <person name="Riano-Pachon D.M."/>
            <person name="Di Stilio V.S."/>
        </authorList>
    </citation>
    <scope>NUCLEOTIDE SEQUENCE [LARGE SCALE GENOMIC DNA]</scope>
    <source>
        <strain evidence="8">cv. WT478/WT964</strain>
        <tissue evidence="7">Leaves</tissue>
    </source>
</reference>
<dbReference type="InterPro" id="IPR036396">
    <property type="entry name" value="Cyt_P450_sf"/>
</dbReference>
<dbReference type="OrthoDB" id="1470350at2759"/>
<dbReference type="GO" id="GO:0020037">
    <property type="term" value="F:heme binding"/>
    <property type="evidence" value="ECO:0007669"/>
    <property type="project" value="InterPro"/>
</dbReference>
<comment type="similarity">
    <text evidence="1 6">Belongs to the cytochrome P450 family.</text>
</comment>
<keyword evidence="6" id="KW-0503">Monooxygenase</keyword>
<dbReference type="PRINTS" id="PR00385">
    <property type="entry name" value="P450"/>
</dbReference>
<feature type="binding site" description="axial binding residue" evidence="5">
    <location>
        <position position="261"/>
    </location>
    <ligand>
        <name>heme</name>
        <dbReference type="ChEBI" id="CHEBI:30413"/>
    </ligand>
    <ligandPart>
        <name>Fe</name>
        <dbReference type="ChEBI" id="CHEBI:18248"/>
    </ligandPart>
</feature>
<evidence type="ECO:0000256" key="2">
    <source>
        <dbReference type="ARBA" id="ARBA00022723"/>
    </source>
</evidence>
<dbReference type="GO" id="GO:0006629">
    <property type="term" value="P:lipid metabolic process"/>
    <property type="evidence" value="ECO:0007669"/>
    <property type="project" value="UniProtKB-ARBA"/>
</dbReference>
<keyword evidence="3 6" id="KW-0560">Oxidoreductase</keyword>
<evidence type="ECO:0000256" key="4">
    <source>
        <dbReference type="ARBA" id="ARBA00023004"/>
    </source>
</evidence>
<proteinExistence type="inferred from homology"/>
<sequence>MVFNEDLTCLGGDGTPCNEKFLHAFKDVATLSAGRYLYALPLLWRLERFLNIGGEKRLRESIKIVHEFIENIIKCRIQDNESGREVDLLSRFIAASDENLENSLQFLRDFCIGFILAGRDTYTVLVWFYWLLSSRPEIERNILEEIKAIRNSNGKCIGDNYDLAELRQMHYLHAAISEAMRLYPTPTINTKVSQEEDIMPDGTFVGKGWFVAYTAYGMGRMENLWGKDCNDFVPERWLDNGMFKPESPYKYSAFHGGPRMCLGKDLAYVQMKLIAASMIEKFKIEVVDKAMCPEHLCLTNKMRDRLMVRVKERSMIVID</sequence>
<dbReference type="InterPro" id="IPR017972">
    <property type="entry name" value="Cyt_P450_CS"/>
</dbReference>
<accession>A0A7J6WQJ1</accession>
<dbReference type="GO" id="GO:0016705">
    <property type="term" value="F:oxidoreductase activity, acting on paired donors, with incorporation or reduction of molecular oxygen"/>
    <property type="evidence" value="ECO:0007669"/>
    <property type="project" value="InterPro"/>
</dbReference>
<dbReference type="PROSITE" id="PS00086">
    <property type="entry name" value="CYTOCHROME_P450"/>
    <property type="match status" value="1"/>
</dbReference>
<keyword evidence="8" id="KW-1185">Reference proteome</keyword>
<dbReference type="PRINTS" id="PR00463">
    <property type="entry name" value="EP450I"/>
</dbReference>
<dbReference type="Gene3D" id="1.10.630.10">
    <property type="entry name" value="Cytochrome P450"/>
    <property type="match status" value="1"/>
</dbReference>
<evidence type="ECO:0000256" key="5">
    <source>
        <dbReference type="PIRSR" id="PIRSR602401-1"/>
    </source>
</evidence>
<comment type="caution">
    <text evidence="7">The sequence shown here is derived from an EMBL/GenBank/DDBJ whole genome shotgun (WGS) entry which is preliminary data.</text>
</comment>
<protein>
    <submittedName>
        <fullName evidence="7">Cytochrome p450</fullName>
    </submittedName>
</protein>
<comment type="cofactor">
    <cofactor evidence="5">
        <name>heme</name>
        <dbReference type="ChEBI" id="CHEBI:30413"/>
    </cofactor>
</comment>
<dbReference type="EMBL" id="JABWDY010012285">
    <property type="protein sequence ID" value="KAF5199233.1"/>
    <property type="molecule type" value="Genomic_DNA"/>
</dbReference>
<evidence type="ECO:0000313" key="7">
    <source>
        <dbReference type="EMBL" id="KAF5199233.1"/>
    </source>
</evidence>
<keyword evidence="5 6" id="KW-0349">Heme</keyword>
<organism evidence="7 8">
    <name type="scientific">Thalictrum thalictroides</name>
    <name type="common">Rue-anemone</name>
    <name type="synonym">Anemone thalictroides</name>
    <dbReference type="NCBI Taxonomy" id="46969"/>
    <lineage>
        <taxon>Eukaryota</taxon>
        <taxon>Viridiplantae</taxon>
        <taxon>Streptophyta</taxon>
        <taxon>Embryophyta</taxon>
        <taxon>Tracheophyta</taxon>
        <taxon>Spermatophyta</taxon>
        <taxon>Magnoliopsida</taxon>
        <taxon>Ranunculales</taxon>
        <taxon>Ranunculaceae</taxon>
        <taxon>Thalictroideae</taxon>
        <taxon>Thalictrum</taxon>
    </lineage>
</organism>
<dbReference type="Pfam" id="PF00067">
    <property type="entry name" value="p450"/>
    <property type="match status" value="1"/>
</dbReference>
<evidence type="ECO:0000256" key="1">
    <source>
        <dbReference type="ARBA" id="ARBA00010617"/>
    </source>
</evidence>
<dbReference type="InterPro" id="IPR001128">
    <property type="entry name" value="Cyt_P450"/>
</dbReference>
<dbReference type="SUPFAM" id="SSF48264">
    <property type="entry name" value="Cytochrome P450"/>
    <property type="match status" value="1"/>
</dbReference>
<dbReference type="GO" id="GO:0044550">
    <property type="term" value="P:secondary metabolite biosynthetic process"/>
    <property type="evidence" value="ECO:0007669"/>
    <property type="project" value="UniProtKB-ARBA"/>
</dbReference>
<gene>
    <name evidence="7" type="ORF">FRX31_011179</name>
</gene>
<keyword evidence="4 5" id="KW-0408">Iron</keyword>
<dbReference type="Proteomes" id="UP000554482">
    <property type="component" value="Unassembled WGS sequence"/>
</dbReference>
<dbReference type="GO" id="GO:0005506">
    <property type="term" value="F:iron ion binding"/>
    <property type="evidence" value="ECO:0007669"/>
    <property type="project" value="InterPro"/>
</dbReference>
<evidence type="ECO:0000256" key="3">
    <source>
        <dbReference type="ARBA" id="ARBA00023002"/>
    </source>
</evidence>
<evidence type="ECO:0000256" key="6">
    <source>
        <dbReference type="RuleBase" id="RU000461"/>
    </source>
</evidence>
<dbReference type="PANTHER" id="PTHR24296">
    <property type="entry name" value="CYTOCHROME P450"/>
    <property type="match status" value="1"/>
</dbReference>
<name>A0A7J6WQJ1_THATH</name>
<dbReference type="AlphaFoldDB" id="A0A7J6WQJ1"/>
<evidence type="ECO:0000313" key="8">
    <source>
        <dbReference type="Proteomes" id="UP000554482"/>
    </source>
</evidence>
<keyword evidence="2 5" id="KW-0479">Metal-binding</keyword>